<name>A0AB35ZAU2_9BACT</name>
<accession>A0AB35ZAU2</accession>
<dbReference type="EMBL" id="VZBT01000022">
    <property type="protein sequence ID" value="MQO02982.1"/>
    <property type="molecule type" value="Genomic_DNA"/>
</dbReference>
<reference evidence="2" key="1">
    <citation type="submission" date="2019-09" db="EMBL/GenBank/DDBJ databases">
        <title>Distinct polysaccharide growth profiles of human intestinal Prevotella copri isolates.</title>
        <authorList>
            <person name="Fehlner-Peach H."/>
            <person name="Magnabosco C."/>
            <person name="Raghavan V."/>
            <person name="Scher J.U."/>
            <person name="Tett A."/>
            <person name="Cox L.M."/>
            <person name="Gottsegen C."/>
            <person name="Watters A."/>
            <person name="Wiltshire- Gordon J.D."/>
            <person name="Segata N."/>
            <person name="Bonneau R."/>
            <person name="Littman D.R."/>
        </authorList>
    </citation>
    <scope>NUCLEOTIDE SEQUENCE [LARGE SCALE GENOMIC DNA]</scope>
    <source>
        <strain evidence="2">iAK279</strain>
    </source>
</reference>
<sequence length="409" mass="47206">MNDIINILNQVRIVSQKIKEQRKEKFERGESFNIFNDLGFMSDEVHLHSMFLANLLNPKGSHGQRGKFLEAFLKMLQKSFPAISADSLELDTAIASVEVEKYIGRQTDSEGGRIDIYLTDSKHSIIIENKIYAGDQHHQMLRYWNYGMSQKGNDTEKSFVLIYLTLDGCSPSKDSLGEDLKENDIVCLSYKNDIRGWLDRCVELSSRTPLVRETINQYISTIDILTNNVMEDNKELLDILSKEENLDAVFDIINSKEKLINHIINDEFIPKLKDLAKSKGLEICGNYKRNWVSDIYPGAHFQKTGWKYFDLAFQFDRQGLDGLIFGFVCKGNSKRSDIPAPIWEKVQEHYSITSKIKNWDSDLWIHKDFRRNCNWNNAQTIKDLLNGKTLNDFSIMFDEAIDCVKGLDI</sequence>
<dbReference type="Pfam" id="PF14281">
    <property type="entry name" value="PDDEXK_4"/>
    <property type="match status" value="1"/>
</dbReference>
<dbReference type="AlphaFoldDB" id="A0AB35ZAU2"/>
<dbReference type="RefSeq" id="WP_153089157.1">
    <property type="nucleotide sequence ID" value="NZ_JAPDUK010000001.1"/>
</dbReference>
<evidence type="ECO:0008006" key="3">
    <source>
        <dbReference type="Google" id="ProtNLM"/>
    </source>
</evidence>
<evidence type="ECO:0000313" key="2">
    <source>
        <dbReference type="Proteomes" id="UP000390763"/>
    </source>
</evidence>
<dbReference type="InterPro" id="IPR029470">
    <property type="entry name" value="PDDEXK_4"/>
</dbReference>
<comment type="caution">
    <text evidence="1">The sequence shown here is derived from an EMBL/GenBank/DDBJ whole genome shotgun (WGS) entry which is preliminary data.</text>
</comment>
<dbReference type="Proteomes" id="UP000390763">
    <property type="component" value="Unassembled WGS sequence"/>
</dbReference>
<gene>
    <name evidence="1" type="ORF">F7D62_02430</name>
</gene>
<proteinExistence type="predicted"/>
<organism evidence="1 2">
    <name type="scientific">Segatella copri</name>
    <dbReference type="NCBI Taxonomy" id="165179"/>
    <lineage>
        <taxon>Bacteria</taxon>
        <taxon>Pseudomonadati</taxon>
        <taxon>Bacteroidota</taxon>
        <taxon>Bacteroidia</taxon>
        <taxon>Bacteroidales</taxon>
        <taxon>Prevotellaceae</taxon>
        <taxon>Segatella</taxon>
    </lineage>
</organism>
<evidence type="ECO:0000313" key="1">
    <source>
        <dbReference type="EMBL" id="MQO02982.1"/>
    </source>
</evidence>
<protein>
    <recommendedName>
        <fullName evidence="3">PD-(D/E)XK nuclease superfamily protein</fullName>
    </recommendedName>
</protein>